<evidence type="ECO:0000259" key="1">
    <source>
        <dbReference type="PROSITE" id="PS50089"/>
    </source>
</evidence>
<dbReference type="Gene3D" id="3.30.40.10">
    <property type="entry name" value="Zinc/RING finger domain, C3HC4 (zinc finger)"/>
    <property type="match status" value="1"/>
</dbReference>
<dbReference type="PROSITE" id="PS50089">
    <property type="entry name" value="ZF_RING_2"/>
    <property type="match status" value="1"/>
</dbReference>
<accession>A0A6C0JD53</accession>
<dbReference type="InterPro" id="IPR013083">
    <property type="entry name" value="Znf_RING/FYVE/PHD"/>
</dbReference>
<reference evidence="2" key="1">
    <citation type="journal article" date="2020" name="Nature">
        <title>Giant virus diversity and host interactions through global metagenomics.</title>
        <authorList>
            <person name="Schulz F."/>
            <person name="Roux S."/>
            <person name="Paez-Espino D."/>
            <person name="Jungbluth S."/>
            <person name="Walsh D.A."/>
            <person name="Denef V.J."/>
            <person name="McMahon K.D."/>
            <person name="Konstantinidis K.T."/>
            <person name="Eloe-Fadrosh E.A."/>
            <person name="Kyrpides N.C."/>
            <person name="Woyke T."/>
        </authorList>
    </citation>
    <scope>NUCLEOTIDE SEQUENCE</scope>
    <source>
        <strain evidence="2">GVMAG-M-3300025880-76</strain>
    </source>
</reference>
<dbReference type="SUPFAM" id="SSF57850">
    <property type="entry name" value="RING/U-box"/>
    <property type="match status" value="1"/>
</dbReference>
<name>A0A6C0JD53_9ZZZZ</name>
<feature type="domain" description="RING-type" evidence="1">
    <location>
        <begin position="31"/>
        <end position="80"/>
    </location>
</feature>
<organism evidence="2">
    <name type="scientific">viral metagenome</name>
    <dbReference type="NCBI Taxonomy" id="1070528"/>
    <lineage>
        <taxon>unclassified sequences</taxon>
        <taxon>metagenomes</taxon>
        <taxon>organismal metagenomes</taxon>
    </lineage>
</organism>
<dbReference type="Pfam" id="PF13639">
    <property type="entry name" value="zf-RING_2"/>
    <property type="match status" value="1"/>
</dbReference>
<sequence>MIGAVDIYTDHYPRSRDNAPYTREAHATETCNICLDNISSKNCTLSNAHNDRTVTKCGHHFHTSCFIMHITKKTTCPCCRRELNDSVSANNINNRDEPTNNTNTNFIPPRLAYPIINDIVDDDTYQDNYEAMISLKDKNIFISTLKTFGVNLIRALLDYQSERMTL</sequence>
<protein>
    <recommendedName>
        <fullName evidence="1">RING-type domain-containing protein</fullName>
    </recommendedName>
</protein>
<evidence type="ECO:0000313" key="2">
    <source>
        <dbReference type="EMBL" id="QHU02656.1"/>
    </source>
</evidence>
<dbReference type="AlphaFoldDB" id="A0A6C0JD53"/>
<dbReference type="InterPro" id="IPR001841">
    <property type="entry name" value="Znf_RING"/>
</dbReference>
<dbReference type="SMART" id="SM00184">
    <property type="entry name" value="RING"/>
    <property type="match status" value="1"/>
</dbReference>
<proteinExistence type="predicted"/>
<dbReference type="EMBL" id="MN740361">
    <property type="protein sequence ID" value="QHU02656.1"/>
    <property type="molecule type" value="Genomic_DNA"/>
</dbReference>